<feature type="transmembrane region" description="Helical" evidence="7">
    <location>
        <begin position="7"/>
        <end position="26"/>
    </location>
</feature>
<dbReference type="STRING" id="1305737.GCA_000526355_02872"/>
<keyword evidence="2" id="KW-0963">Cytoplasm</keyword>
<keyword evidence="7" id="KW-0472">Membrane</keyword>
<dbReference type="AlphaFoldDB" id="A0A0P7Y983"/>
<dbReference type="OrthoDB" id="6190788at2"/>
<evidence type="ECO:0000256" key="6">
    <source>
        <dbReference type="PROSITE-ProRule" id="PRU00339"/>
    </source>
</evidence>
<dbReference type="Gene3D" id="1.25.40.10">
    <property type="entry name" value="Tetratricopeptide repeat domain"/>
    <property type="match status" value="2"/>
</dbReference>
<dbReference type="InterPro" id="IPR016032">
    <property type="entry name" value="Sig_transdc_resp-reg_C-effctor"/>
</dbReference>
<evidence type="ECO:0000256" key="1">
    <source>
        <dbReference type="ARBA" id="ARBA00004496"/>
    </source>
</evidence>
<dbReference type="PROSITE" id="PS50005">
    <property type="entry name" value="TPR"/>
    <property type="match status" value="1"/>
</dbReference>
<comment type="subcellular location">
    <subcellularLocation>
        <location evidence="1">Cytoplasm</location>
    </subcellularLocation>
</comment>
<feature type="transmembrane region" description="Helical" evidence="7">
    <location>
        <begin position="364"/>
        <end position="384"/>
    </location>
</feature>
<dbReference type="PANTHER" id="PTHR46630">
    <property type="entry name" value="TETRATRICOPEPTIDE REPEAT PROTEIN 29"/>
    <property type="match status" value="1"/>
</dbReference>
<name>A0A0P7Y983_9BACT</name>
<dbReference type="SUPFAM" id="SSF48452">
    <property type="entry name" value="TPR-like"/>
    <property type="match status" value="2"/>
</dbReference>
<dbReference type="SMART" id="SM00028">
    <property type="entry name" value="TPR"/>
    <property type="match status" value="6"/>
</dbReference>
<dbReference type="PATRIC" id="fig|1305737.6.peg.2590"/>
<comment type="similarity">
    <text evidence="5">Belongs to the Rap family.</text>
</comment>
<dbReference type="GO" id="GO:0006355">
    <property type="term" value="P:regulation of DNA-templated transcription"/>
    <property type="evidence" value="ECO:0007669"/>
    <property type="project" value="InterPro"/>
</dbReference>
<evidence type="ECO:0000256" key="4">
    <source>
        <dbReference type="ARBA" id="ARBA00022803"/>
    </source>
</evidence>
<organism evidence="8 9">
    <name type="scientific">Algoriphagus marincola HL-49</name>
    <dbReference type="NCBI Taxonomy" id="1305737"/>
    <lineage>
        <taxon>Bacteria</taxon>
        <taxon>Pseudomonadati</taxon>
        <taxon>Bacteroidota</taxon>
        <taxon>Cytophagia</taxon>
        <taxon>Cytophagales</taxon>
        <taxon>Cyclobacteriaceae</taxon>
        <taxon>Algoriphagus</taxon>
    </lineage>
</organism>
<dbReference type="GO" id="GO:0003677">
    <property type="term" value="F:DNA binding"/>
    <property type="evidence" value="ECO:0007669"/>
    <property type="project" value="InterPro"/>
</dbReference>
<dbReference type="Proteomes" id="UP000050421">
    <property type="component" value="Unassembled WGS sequence"/>
</dbReference>
<protein>
    <submittedName>
        <fullName evidence="8">Tetratricopeptide repeat</fullName>
    </submittedName>
</protein>
<evidence type="ECO:0000313" key="9">
    <source>
        <dbReference type="Proteomes" id="UP000050421"/>
    </source>
</evidence>
<feature type="repeat" description="TPR" evidence="6">
    <location>
        <begin position="129"/>
        <end position="162"/>
    </location>
</feature>
<accession>A0A0P7Y983</accession>
<dbReference type="EMBL" id="LJXT01000057">
    <property type="protein sequence ID" value="KPQ14987.1"/>
    <property type="molecule type" value="Genomic_DNA"/>
</dbReference>
<comment type="caution">
    <text evidence="8">The sequence shown here is derived from an EMBL/GenBank/DDBJ whole genome shotgun (WGS) entry which is preliminary data.</text>
</comment>
<proteinExistence type="inferred from homology"/>
<keyword evidence="4 6" id="KW-0802">TPR repeat</keyword>
<dbReference type="SUPFAM" id="SSF46894">
    <property type="entry name" value="C-terminal effector domain of the bipartite response regulators"/>
    <property type="match status" value="1"/>
</dbReference>
<evidence type="ECO:0000313" key="8">
    <source>
        <dbReference type="EMBL" id="KPQ14987.1"/>
    </source>
</evidence>
<evidence type="ECO:0000256" key="2">
    <source>
        <dbReference type="ARBA" id="ARBA00022490"/>
    </source>
</evidence>
<evidence type="ECO:0000256" key="5">
    <source>
        <dbReference type="ARBA" id="ARBA00038253"/>
    </source>
</evidence>
<dbReference type="InterPro" id="IPR011990">
    <property type="entry name" value="TPR-like_helical_dom_sf"/>
</dbReference>
<keyword evidence="7" id="KW-1133">Transmembrane helix</keyword>
<evidence type="ECO:0000256" key="3">
    <source>
        <dbReference type="ARBA" id="ARBA00022737"/>
    </source>
</evidence>
<sequence>MRFLVKYIFLIIQIFPTLWVNTVFVFSQDSYQLDSLISLVDNTHADSTKVYLQVSIAREYLKKDIIESIYHGEEAMALAEKSKNQKLISYALFNLGATLYQQGMMELSIPYFLRYLEVNMALDNQKAIGYALTNIGAIYLQIGDLEQSESYFNQGLRRFEEAYVENNKSGKEIISLYNNLGIIAKRKKETDKAISLYEKGILLARESPNASTELGNLLNNLGTIHLEMESLKTSEPYLFESFELRKSKNDQLGLIKSHLTLGNYHEIQNQNELALAAYYKALHLSKKLGTLSSKAEAQKLLFKLYQKQSQYDSALKYHISYSEVKEDLNEEDALEELKLFEINSQFQEREKMLLEEAKRKEQEYQFIGLILFLASVIFGLLYFLSRSRSRRLSLERENLLLQSRNLSLEKSKMEKEIEYKNKELATGVIYQLQKAELISEAIEKLKSIKPDEKLPSSILNSALSDLKKTQNQSAWNEFELRFQQVHEDFYRRLQNLLPSLTINERRLCAFLKLNLSTKEISSITGQSCKSIEIARTRMRKKLKLTNTDRSLIEFIASI</sequence>
<dbReference type="InterPro" id="IPR019734">
    <property type="entry name" value="TPR_rpt"/>
</dbReference>
<evidence type="ECO:0000256" key="7">
    <source>
        <dbReference type="SAM" id="Phobius"/>
    </source>
</evidence>
<keyword evidence="3" id="KW-0677">Repeat</keyword>
<dbReference type="InterPro" id="IPR051476">
    <property type="entry name" value="Bac_ResReg_Asp_Phosphatase"/>
</dbReference>
<dbReference type="PANTHER" id="PTHR46630:SF1">
    <property type="entry name" value="TETRATRICOPEPTIDE REPEAT PROTEIN 29"/>
    <property type="match status" value="1"/>
</dbReference>
<reference evidence="8 9" key="1">
    <citation type="submission" date="2015-09" db="EMBL/GenBank/DDBJ databases">
        <title>Identification and resolution of microdiversity through metagenomic sequencing of parallel consortia.</title>
        <authorList>
            <person name="Nelson W.C."/>
            <person name="Romine M.F."/>
            <person name="Lindemann S.R."/>
        </authorList>
    </citation>
    <scope>NUCLEOTIDE SEQUENCE [LARGE SCALE GENOMIC DNA]</scope>
    <source>
        <strain evidence="8">HL-49</strain>
    </source>
</reference>
<dbReference type="eggNOG" id="COG0457">
    <property type="taxonomic scope" value="Bacteria"/>
</dbReference>
<gene>
    <name evidence="8" type="ORF">HLUCCX10_09845</name>
</gene>
<dbReference type="Pfam" id="PF13424">
    <property type="entry name" value="TPR_12"/>
    <property type="match status" value="2"/>
</dbReference>
<dbReference type="GO" id="GO:0005737">
    <property type="term" value="C:cytoplasm"/>
    <property type="evidence" value="ECO:0007669"/>
    <property type="project" value="UniProtKB-SubCell"/>
</dbReference>
<keyword evidence="7" id="KW-0812">Transmembrane</keyword>